<dbReference type="Proteomes" id="UP000678895">
    <property type="component" value="Unassembled WGS sequence"/>
</dbReference>
<evidence type="ECO:0000256" key="1">
    <source>
        <dbReference type="SAM" id="MobiDB-lite"/>
    </source>
</evidence>
<protein>
    <submittedName>
        <fullName evidence="2">Uncharacterized protein</fullName>
    </submittedName>
</protein>
<keyword evidence="3" id="KW-1185">Reference proteome</keyword>
<reference evidence="2" key="1">
    <citation type="submission" date="2021-03" db="EMBL/GenBank/DDBJ databases">
        <title>Antimicrobial resistance genes in bacteria isolated from Japanese honey, and their potential for conferring macrolide and lincosamide resistance in the American foulbrood pathogen Paenibacillus larvae.</title>
        <authorList>
            <person name="Okamoto M."/>
            <person name="Kumagai M."/>
            <person name="Kanamori H."/>
            <person name="Takamatsu D."/>
        </authorList>
    </citation>
    <scope>NUCLEOTIDE SEQUENCE</scope>
    <source>
        <strain evidence="2">J41TS4</strain>
    </source>
</reference>
<sequence length="69" mass="7601">MKIEADSAYPSFKVTGDSGLFSSNVRVQDEAAVRRRPKERHDAKYRTGLREQGGVGSEYATSEACLYSA</sequence>
<gene>
    <name evidence="2" type="ORF">J41TS4_12550</name>
</gene>
<evidence type="ECO:0000313" key="2">
    <source>
        <dbReference type="EMBL" id="GIO41497.1"/>
    </source>
</evidence>
<name>A0A919Y3J2_9BACL</name>
<accession>A0A919Y3J2</accession>
<dbReference type="AlphaFoldDB" id="A0A919Y3J2"/>
<feature type="compositionally biased region" description="Basic and acidic residues" evidence="1">
    <location>
        <begin position="29"/>
        <end position="49"/>
    </location>
</feature>
<evidence type="ECO:0000313" key="3">
    <source>
        <dbReference type="Proteomes" id="UP000678895"/>
    </source>
</evidence>
<organism evidence="2 3">
    <name type="scientific">Paenibacillus apis</name>
    <dbReference type="NCBI Taxonomy" id="1792174"/>
    <lineage>
        <taxon>Bacteria</taxon>
        <taxon>Bacillati</taxon>
        <taxon>Bacillota</taxon>
        <taxon>Bacilli</taxon>
        <taxon>Bacillales</taxon>
        <taxon>Paenibacillaceae</taxon>
        <taxon>Paenibacillus</taxon>
    </lineage>
</organism>
<dbReference type="EMBL" id="BORS01000003">
    <property type="protein sequence ID" value="GIO41497.1"/>
    <property type="molecule type" value="Genomic_DNA"/>
</dbReference>
<feature type="region of interest" description="Disordered" evidence="1">
    <location>
        <begin position="29"/>
        <end position="58"/>
    </location>
</feature>
<proteinExistence type="predicted"/>
<dbReference type="RefSeq" id="WP_044480706.1">
    <property type="nucleotide sequence ID" value="NZ_BORS01000003.1"/>
</dbReference>
<comment type="caution">
    <text evidence="2">The sequence shown here is derived from an EMBL/GenBank/DDBJ whole genome shotgun (WGS) entry which is preliminary data.</text>
</comment>